<reference evidence="1" key="1">
    <citation type="submission" date="2017-07" db="EMBL/GenBank/DDBJ databases">
        <title>Taro Niue Genome Assembly and Annotation.</title>
        <authorList>
            <person name="Atibalentja N."/>
            <person name="Keating K."/>
            <person name="Fields C.J."/>
        </authorList>
    </citation>
    <scope>NUCLEOTIDE SEQUENCE</scope>
    <source>
        <strain evidence="1">Niue_2</strain>
        <tissue evidence="1">Leaf</tissue>
    </source>
</reference>
<dbReference type="AlphaFoldDB" id="A0A843UY49"/>
<protein>
    <submittedName>
        <fullName evidence="1">Uncharacterized protein</fullName>
    </submittedName>
</protein>
<proteinExistence type="predicted"/>
<accession>A0A843UY49</accession>
<evidence type="ECO:0000313" key="1">
    <source>
        <dbReference type="EMBL" id="MQL91092.1"/>
    </source>
</evidence>
<sequence length="221" mass="25113">MGRIFSHLFSIFKVADFQYKQLTNEHSFFMFSMKIWCMEDDRAPSLGGAAMGGVCWRHQLLVLLLSLLLEQHLLVLPLSLLLEQQVRVSLHLPILEYQLLVLPLSLLLEQQVRVSLHLPILEYQFFSVALWERARDAIPALGIMSVLADVIKLTASVRSDAIQHLTGQRWDKLGPPTKQSRKLYSTGERLAAEISGNVDLEACVLMWFSRVEAARSVENTD</sequence>
<dbReference type="Proteomes" id="UP000652761">
    <property type="component" value="Unassembled WGS sequence"/>
</dbReference>
<comment type="caution">
    <text evidence="1">The sequence shown here is derived from an EMBL/GenBank/DDBJ whole genome shotgun (WGS) entry which is preliminary data.</text>
</comment>
<keyword evidence="2" id="KW-1185">Reference proteome</keyword>
<name>A0A843UY49_COLES</name>
<dbReference type="EMBL" id="NMUH01001302">
    <property type="protein sequence ID" value="MQL91092.1"/>
    <property type="molecule type" value="Genomic_DNA"/>
</dbReference>
<organism evidence="1 2">
    <name type="scientific">Colocasia esculenta</name>
    <name type="common">Wild taro</name>
    <name type="synonym">Arum esculentum</name>
    <dbReference type="NCBI Taxonomy" id="4460"/>
    <lineage>
        <taxon>Eukaryota</taxon>
        <taxon>Viridiplantae</taxon>
        <taxon>Streptophyta</taxon>
        <taxon>Embryophyta</taxon>
        <taxon>Tracheophyta</taxon>
        <taxon>Spermatophyta</taxon>
        <taxon>Magnoliopsida</taxon>
        <taxon>Liliopsida</taxon>
        <taxon>Araceae</taxon>
        <taxon>Aroideae</taxon>
        <taxon>Colocasieae</taxon>
        <taxon>Colocasia</taxon>
    </lineage>
</organism>
<gene>
    <name evidence="1" type="ORF">Taro_023698</name>
</gene>
<evidence type="ECO:0000313" key="2">
    <source>
        <dbReference type="Proteomes" id="UP000652761"/>
    </source>
</evidence>